<evidence type="ECO:0000256" key="5">
    <source>
        <dbReference type="ARBA" id="ARBA00023136"/>
    </source>
</evidence>
<dbReference type="InterPro" id="IPR003834">
    <property type="entry name" value="Cyt_c_assmbl_TM_dom"/>
</dbReference>
<evidence type="ECO:0000256" key="4">
    <source>
        <dbReference type="ARBA" id="ARBA00022989"/>
    </source>
</evidence>
<keyword evidence="5 6" id="KW-0472">Membrane</keyword>
<feature type="domain" description="Cytochrome C biogenesis protein transmembrane" evidence="7">
    <location>
        <begin position="28"/>
        <end position="227"/>
    </location>
</feature>
<organism evidence="8 9">
    <name type="scientific">Acidimicrobium ferrooxidans (strain DSM 10331 / JCM 15462 / NBRC 103882 / ICP)</name>
    <dbReference type="NCBI Taxonomy" id="525909"/>
    <lineage>
        <taxon>Bacteria</taxon>
        <taxon>Bacillati</taxon>
        <taxon>Actinomycetota</taxon>
        <taxon>Acidimicrobiia</taxon>
        <taxon>Acidimicrobiales</taxon>
        <taxon>Acidimicrobiaceae</taxon>
        <taxon>Acidimicrobium</taxon>
    </lineage>
</organism>
<sequence length="270" mass="28206">MFSKVYAIRHHEPAIGRLHDVALGVGYVVAFGGGVLSFASPCVLPLVPAYLSVVSGAPTRELEAGGVAVARRVAGRTAQFVLGFAVVFIAMGLTASALGQTLVRHHALLERASGVVLLAMAVLLVLSVLGRFPILFAEKRWHPRLERFGRFAAPVAGMAFAFGWTPCIGPILASVFAVAATQGQLLQGALLLGAYSLGLGVPFLLFGLAFSRAVTATRALRKHLRTVTLVAAGVLAVFGVVMVANDFAWITQHLESAASAVGLSALNRLG</sequence>
<proteinExistence type="inferred from homology"/>
<keyword evidence="3 6" id="KW-0812">Transmembrane</keyword>
<dbReference type="PANTHER" id="PTHR31272">
    <property type="entry name" value="CYTOCHROME C-TYPE BIOGENESIS PROTEIN HI_1454-RELATED"/>
    <property type="match status" value="1"/>
</dbReference>
<accession>C7LZA4</accession>
<feature type="transmembrane region" description="Helical" evidence="6">
    <location>
        <begin position="80"/>
        <end position="103"/>
    </location>
</feature>
<evidence type="ECO:0000256" key="6">
    <source>
        <dbReference type="SAM" id="Phobius"/>
    </source>
</evidence>
<dbReference type="eggNOG" id="COG0785">
    <property type="taxonomic scope" value="Bacteria"/>
</dbReference>
<dbReference type="HOGENOM" id="CLU_053225_2_1_11"/>
<evidence type="ECO:0000256" key="3">
    <source>
        <dbReference type="ARBA" id="ARBA00022692"/>
    </source>
</evidence>
<keyword evidence="4 6" id="KW-1133">Transmembrane helix</keyword>
<name>C7LZA4_ACIFD</name>
<evidence type="ECO:0000313" key="8">
    <source>
        <dbReference type="EMBL" id="ACU54062.1"/>
    </source>
</evidence>
<dbReference type="EMBL" id="CP001631">
    <property type="protein sequence ID" value="ACU54062.1"/>
    <property type="molecule type" value="Genomic_DNA"/>
</dbReference>
<dbReference type="AlphaFoldDB" id="C7LZA4"/>
<reference evidence="8 9" key="1">
    <citation type="journal article" date="2009" name="Stand. Genomic Sci.">
        <title>Complete genome sequence of Acidimicrobium ferrooxidans type strain (ICP).</title>
        <authorList>
            <person name="Clum A."/>
            <person name="Nolan M."/>
            <person name="Lang E."/>
            <person name="Glavina Del Rio T."/>
            <person name="Tice H."/>
            <person name="Copeland A."/>
            <person name="Cheng J.F."/>
            <person name="Lucas S."/>
            <person name="Chen F."/>
            <person name="Bruce D."/>
            <person name="Goodwin L."/>
            <person name="Pitluck S."/>
            <person name="Ivanova N."/>
            <person name="Mavrommatis K."/>
            <person name="Mikhailova N."/>
            <person name="Pati A."/>
            <person name="Chen A."/>
            <person name="Palaniappan K."/>
            <person name="Goker M."/>
            <person name="Spring S."/>
            <person name="Land M."/>
            <person name="Hauser L."/>
            <person name="Chang Y.J."/>
            <person name="Jeffries C.C."/>
            <person name="Chain P."/>
            <person name="Bristow J."/>
            <person name="Eisen J.A."/>
            <person name="Markowitz V."/>
            <person name="Hugenholtz P."/>
            <person name="Kyrpides N.C."/>
            <person name="Klenk H.P."/>
            <person name="Lapidus A."/>
        </authorList>
    </citation>
    <scope>NUCLEOTIDE SEQUENCE [LARGE SCALE GENOMIC DNA]</scope>
    <source>
        <strain evidence="9">DSM 10331 / JCM 15462 / NBRC 103882 / ICP</strain>
    </source>
</reference>
<dbReference type="STRING" id="525909.Afer_1129"/>
<dbReference type="Proteomes" id="UP000000771">
    <property type="component" value="Chromosome"/>
</dbReference>
<evidence type="ECO:0000259" key="7">
    <source>
        <dbReference type="Pfam" id="PF02683"/>
    </source>
</evidence>
<keyword evidence="9" id="KW-1185">Reference proteome</keyword>
<comment type="subcellular location">
    <subcellularLocation>
        <location evidence="1">Membrane</location>
        <topology evidence="1">Multi-pass membrane protein</topology>
    </subcellularLocation>
</comment>
<feature type="transmembrane region" description="Helical" evidence="6">
    <location>
        <begin position="226"/>
        <end position="244"/>
    </location>
</feature>
<gene>
    <name evidence="8" type="ordered locus">Afer_1129</name>
</gene>
<dbReference type="PANTHER" id="PTHR31272:SF4">
    <property type="entry name" value="CYTOCHROME C-TYPE BIOGENESIS PROTEIN HI_1454-RELATED"/>
    <property type="match status" value="1"/>
</dbReference>
<evidence type="ECO:0000256" key="2">
    <source>
        <dbReference type="ARBA" id="ARBA00006143"/>
    </source>
</evidence>
<protein>
    <submittedName>
        <fullName evidence="8">Cytochrome c biogenesis protein transmembrane region</fullName>
    </submittedName>
</protein>
<feature type="transmembrane region" description="Helical" evidence="6">
    <location>
        <begin position="192"/>
        <end position="214"/>
    </location>
</feature>
<dbReference type="GO" id="GO:0017004">
    <property type="term" value="P:cytochrome complex assembly"/>
    <property type="evidence" value="ECO:0007669"/>
    <property type="project" value="InterPro"/>
</dbReference>
<dbReference type="GO" id="GO:0016020">
    <property type="term" value="C:membrane"/>
    <property type="evidence" value="ECO:0007669"/>
    <property type="project" value="UniProtKB-SubCell"/>
</dbReference>
<feature type="transmembrane region" description="Helical" evidence="6">
    <location>
        <begin position="115"/>
        <end position="134"/>
    </location>
</feature>
<dbReference type="Pfam" id="PF02683">
    <property type="entry name" value="DsbD_TM"/>
    <property type="match status" value="1"/>
</dbReference>
<dbReference type="InterPro" id="IPR051790">
    <property type="entry name" value="Cytochrome_c-biogenesis_DsbD"/>
</dbReference>
<evidence type="ECO:0000256" key="1">
    <source>
        <dbReference type="ARBA" id="ARBA00004141"/>
    </source>
</evidence>
<comment type="similarity">
    <text evidence="2">Belongs to the DsbD family.</text>
</comment>
<dbReference type="KEGG" id="afo:Afer_1129"/>
<feature type="transmembrane region" description="Helical" evidence="6">
    <location>
        <begin position="155"/>
        <end position="180"/>
    </location>
</feature>
<evidence type="ECO:0000313" key="9">
    <source>
        <dbReference type="Proteomes" id="UP000000771"/>
    </source>
</evidence>